<dbReference type="AlphaFoldDB" id="W2UQ70"/>
<accession>W2UQ70</accession>
<sequence length="45" mass="5268">MKIAGKYKIIFMLMVPEKKDYTNRIIVNRESLFYLGSELAIVFLA</sequence>
<gene>
    <name evidence="1" type="ORF">P278_09490</name>
</gene>
<organism evidence="1 2">
    <name type="scientific">Zhouia amylolytica AD3</name>
    <dbReference type="NCBI Taxonomy" id="1286632"/>
    <lineage>
        <taxon>Bacteria</taxon>
        <taxon>Pseudomonadati</taxon>
        <taxon>Bacteroidota</taxon>
        <taxon>Flavobacteriia</taxon>
        <taxon>Flavobacteriales</taxon>
        <taxon>Flavobacteriaceae</taxon>
        <taxon>Zhouia</taxon>
    </lineage>
</organism>
<keyword evidence="2" id="KW-1185">Reference proteome</keyword>
<dbReference type="EMBL" id="AYXY01000016">
    <property type="protein sequence ID" value="ETN96148.1"/>
    <property type="molecule type" value="Genomic_DNA"/>
</dbReference>
<comment type="caution">
    <text evidence="1">The sequence shown here is derived from an EMBL/GenBank/DDBJ whole genome shotgun (WGS) entry which is preliminary data.</text>
</comment>
<evidence type="ECO:0000313" key="1">
    <source>
        <dbReference type="EMBL" id="ETN96148.1"/>
    </source>
</evidence>
<dbReference type="Proteomes" id="UP000018850">
    <property type="component" value="Unassembled WGS sequence"/>
</dbReference>
<name>W2UQ70_9FLAO</name>
<protein>
    <submittedName>
        <fullName evidence="1">Uncharacterized protein</fullName>
    </submittedName>
</protein>
<reference evidence="2" key="1">
    <citation type="submission" date="2013-11" db="EMBL/GenBank/DDBJ databases">
        <title>Draft genome sequence from a member of Zhouia, isolated tidal flat.</title>
        <authorList>
            <person name="Jin H."/>
            <person name="Jeon C.O."/>
        </authorList>
    </citation>
    <scope>NUCLEOTIDE SEQUENCE [LARGE SCALE GENOMIC DNA]</scope>
    <source>
        <strain evidence="2">AD3</strain>
    </source>
</reference>
<proteinExistence type="predicted"/>
<reference evidence="1 2" key="2">
    <citation type="journal article" date="2016" name="Genome Announc.">
        <title>Draft Genome Sequence of Zhouia amylolytica AD3, Isolated from Tidal Flat Sediment.</title>
        <authorList>
            <person name="Jia B."/>
            <person name="Jin H.M."/>
            <person name="Lee H.J."/>
            <person name="Jeon C.O."/>
        </authorList>
    </citation>
    <scope>NUCLEOTIDE SEQUENCE [LARGE SCALE GENOMIC DNA]</scope>
    <source>
        <strain evidence="1 2">AD3</strain>
    </source>
</reference>
<evidence type="ECO:0000313" key="2">
    <source>
        <dbReference type="Proteomes" id="UP000018850"/>
    </source>
</evidence>